<dbReference type="AlphaFoldDB" id="A0A6V8LM93"/>
<evidence type="ECO:0000313" key="1">
    <source>
        <dbReference type="EMBL" id="GFK92824.1"/>
    </source>
</evidence>
<dbReference type="RefSeq" id="WP_173081278.1">
    <property type="nucleotide sequence ID" value="NZ_BLTE01000002.1"/>
</dbReference>
<reference evidence="1 2" key="2">
    <citation type="submission" date="2020-05" db="EMBL/GenBank/DDBJ databases">
        <title>Draft genome sequence of Desulfovibrio sp. strainFSS-1.</title>
        <authorList>
            <person name="Shimoshige H."/>
            <person name="Kobayashi H."/>
            <person name="Maekawa T."/>
        </authorList>
    </citation>
    <scope>NUCLEOTIDE SEQUENCE [LARGE SCALE GENOMIC DNA]</scope>
    <source>
        <strain evidence="1 2">SIID29052-01</strain>
    </source>
</reference>
<dbReference type="EMBL" id="BLTE01000002">
    <property type="protein sequence ID" value="GFK92824.1"/>
    <property type="molecule type" value="Genomic_DNA"/>
</dbReference>
<accession>A0A6V8LM93</accession>
<protein>
    <submittedName>
        <fullName evidence="1">Uncharacterized protein</fullName>
    </submittedName>
</protein>
<keyword evidence="2" id="KW-1185">Reference proteome</keyword>
<proteinExistence type="predicted"/>
<reference evidence="1 2" key="1">
    <citation type="submission" date="2020-04" db="EMBL/GenBank/DDBJ databases">
        <authorList>
            <consortium name="Desulfovibrio sp. FSS-1 genome sequencing consortium"/>
            <person name="Shimoshige H."/>
            <person name="Kobayashi H."/>
            <person name="Maekawa T."/>
        </authorList>
    </citation>
    <scope>NUCLEOTIDE SEQUENCE [LARGE SCALE GENOMIC DNA]</scope>
    <source>
        <strain evidence="1 2">SIID29052-01</strain>
    </source>
</reference>
<name>A0A6V8LM93_9BACT</name>
<sequence>MDIYLSSPTDEVMDELVARCPGQKFNILLTRARMPVGMHSYFERYSSIVNKKALDCGAFSLNNSNLGLTESQLYAQYKEFARLNDGLFDLVFSYDPDFDAHGLMKNLLYYLKLKKIGLNVVPVIHSMKSGLEARVYQSIGCDSIAIGKQEGKANPLVLFPQVFGLNDVNVKIHLFGITKFELITGCPVNSCDSKSWLDDAKTGIVRYWNSKKSAFNKTDKLYFPNELDGTKDGTVRYDMYDSLDDFKMFIRNVGYKIQDLIGIHGQRNRAVLGMLYYRQIECVVTDLHKSNPLIL</sequence>
<comment type="caution">
    <text evidence="1">The sequence shown here is derived from an EMBL/GenBank/DDBJ whole genome shotgun (WGS) entry which is preliminary data.</text>
</comment>
<organism evidence="1 2">
    <name type="scientific">Fundidesulfovibrio magnetotacticus</name>
    <dbReference type="NCBI Taxonomy" id="2730080"/>
    <lineage>
        <taxon>Bacteria</taxon>
        <taxon>Pseudomonadati</taxon>
        <taxon>Thermodesulfobacteriota</taxon>
        <taxon>Desulfovibrionia</taxon>
        <taxon>Desulfovibrionales</taxon>
        <taxon>Desulfovibrionaceae</taxon>
        <taxon>Fundidesulfovibrio</taxon>
    </lineage>
</organism>
<evidence type="ECO:0000313" key="2">
    <source>
        <dbReference type="Proteomes" id="UP000494245"/>
    </source>
</evidence>
<dbReference type="Proteomes" id="UP000494245">
    <property type="component" value="Unassembled WGS sequence"/>
</dbReference>
<gene>
    <name evidence="1" type="ORF">NNJEOMEG_00651</name>
</gene>